<evidence type="ECO:0000313" key="11">
    <source>
        <dbReference type="Proteomes" id="UP000011531"/>
    </source>
</evidence>
<proteinExistence type="predicted"/>
<dbReference type="NCBIfam" id="TIGR01411">
    <property type="entry name" value="tatAE"/>
    <property type="match status" value="1"/>
</dbReference>
<dbReference type="InterPro" id="IPR003369">
    <property type="entry name" value="TatA/B/E"/>
</dbReference>
<dbReference type="EMBL" id="AOIA01000034">
    <property type="protein sequence ID" value="ELY64176.1"/>
    <property type="molecule type" value="Genomic_DNA"/>
</dbReference>
<evidence type="ECO:0000256" key="9">
    <source>
        <dbReference type="SAM" id="MobiDB-lite"/>
    </source>
</evidence>
<evidence type="ECO:0000256" key="6">
    <source>
        <dbReference type="ARBA" id="ARBA00022989"/>
    </source>
</evidence>
<evidence type="ECO:0000256" key="7">
    <source>
        <dbReference type="ARBA" id="ARBA00023010"/>
    </source>
</evidence>
<sequence>MMPGGPELLIILFIAVLLFGTAKIPGLARAAGESMGEFEKGRVQVERELEEMQTAARERAEVESEETERPAD</sequence>
<dbReference type="STRING" id="1227498.C492_06632"/>
<keyword evidence="3" id="KW-1003">Cell membrane</keyword>
<keyword evidence="8" id="KW-0472">Membrane</keyword>
<dbReference type="GO" id="GO:0043953">
    <property type="term" value="P:protein transport by the Tat complex"/>
    <property type="evidence" value="ECO:0007669"/>
    <property type="project" value="InterPro"/>
</dbReference>
<gene>
    <name evidence="10" type="ORF">C492_06632</name>
</gene>
<keyword evidence="6" id="KW-1133">Transmembrane helix</keyword>
<feature type="region of interest" description="Disordered" evidence="9">
    <location>
        <begin position="51"/>
        <end position="72"/>
    </location>
</feature>
<evidence type="ECO:0000256" key="1">
    <source>
        <dbReference type="ARBA" id="ARBA00004162"/>
    </source>
</evidence>
<dbReference type="AlphaFoldDB" id="L9XRX9"/>
<dbReference type="Gene3D" id="1.20.5.3310">
    <property type="match status" value="1"/>
</dbReference>
<name>L9XRX9_9EURY</name>
<evidence type="ECO:0000256" key="4">
    <source>
        <dbReference type="ARBA" id="ARBA00022692"/>
    </source>
</evidence>
<comment type="caution">
    <text evidence="10">The sequence shown here is derived from an EMBL/GenBank/DDBJ whole genome shotgun (WGS) entry which is preliminary data.</text>
</comment>
<evidence type="ECO:0000313" key="10">
    <source>
        <dbReference type="EMBL" id="ELY64176.1"/>
    </source>
</evidence>
<dbReference type="Pfam" id="PF02416">
    <property type="entry name" value="TatA_B_E"/>
    <property type="match status" value="1"/>
</dbReference>
<accession>L9XRX9</accession>
<evidence type="ECO:0000256" key="2">
    <source>
        <dbReference type="ARBA" id="ARBA00022448"/>
    </source>
</evidence>
<dbReference type="Proteomes" id="UP000011531">
    <property type="component" value="Unassembled WGS sequence"/>
</dbReference>
<protein>
    <submittedName>
        <fullName evidence="10">Twin-arginine translocation protein, TatA/E family subunit</fullName>
    </submittedName>
</protein>
<evidence type="ECO:0000256" key="3">
    <source>
        <dbReference type="ARBA" id="ARBA00022475"/>
    </source>
</evidence>
<dbReference type="InterPro" id="IPR006312">
    <property type="entry name" value="TatA/E"/>
</dbReference>
<keyword evidence="5" id="KW-0653">Protein transport</keyword>
<dbReference type="GO" id="GO:0005886">
    <property type="term" value="C:plasma membrane"/>
    <property type="evidence" value="ECO:0007669"/>
    <property type="project" value="UniProtKB-SubCell"/>
</dbReference>
<reference evidence="10 11" key="1">
    <citation type="journal article" date="2014" name="PLoS Genet.">
        <title>Phylogenetically driven sequencing of extremely halophilic archaea reveals strategies for static and dynamic osmo-response.</title>
        <authorList>
            <person name="Becker E.A."/>
            <person name="Seitzer P.M."/>
            <person name="Tritt A."/>
            <person name="Larsen D."/>
            <person name="Krusor M."/>
            <person name="Yao A.I."/>
            <person name="Wu D."/>
            <person name="Madern D."/>
            <person name="Eisen J.A."/>
            <person name="Darling A.E."/>
            <person name="Facciotti M.T."/>
        </authorList>
    </citation>
    <scope>NUCLEOTIDE SEQUENCE [LARGE SCALE GENOMIC DNA]</scope>
    <source>
        <strain evidence="10 11">DSM 18795</strain>
    </source>
</reference>
<dbReference type="PANTHER" id="PTHR42982:SF1">
    <property type="entry name" value="SEC-INDEPENDENT PROTEIN TRANSLOCASE PROTEIN TATA"/>
    <property type="match status" value="1"/>
</dbReference>
<organism evidence="10 11">
    <name type="scientific">Natronococcus jeotgali DSM 18795</name>
    <dbReference type="NCBI Taxonomy" id="1227498"/>
    <lineage>
        <taxon>Archaea</taxon>
        <taxon>Methanobacteriati</taxon>
        <taxon>Methanobacteriota</taxon>
        <taxon>Stenosarchaea group</taxon>
        <taxon>Halobacteria</taxon>
        <taxon>Halobacteriales</taxon>
        <taxon>Natrialbaceae</taxon>
        <taxon>Natronococcus</taxon>
    </lineage>
</organism>
<keyword evidence="4" id="KW-0812">Transmembrane</keyword>
<feature type="compositionally biased region" description="Basic and acidic residues" evidence="9">
    <location>
        <begin position="56"/>
        <end position="72"/>
    </location>
</feature>
<keyword evidence="7" id="KW-0811">Translocation</keyword>
<evidence type="ECO:0000256" key="5">
    <source>
        <dbReference type="ARBA" id="ARBA00022927"/>
    </source>
</evidence>
<keyword evidence="11" id="KW-1185">Reference proteome</keyword>
<evidence type="ECO:0000256" key="8">
    <source>
        <dbReference type="ARBA" id="ARBA00023136"/>
    </source>
</evidence>
<dbReference type="PANTHER" id="PTHR42982">
    <property type="entry name" value="SEC-INDEPENDENT PROTEIN TRANSLOCASE PROTEIN TATA"/>
    <property type="match status" value="1"/>
</dbReference>
<comment type="subcellular location">
    <subcellularLocation>
        <location evidence="1">Cell membrane</location>
        <topology evidence="1">Single-pass membrane protein</topology>
    </subcellularLocation>
</comment>
<keyword evidence="2" id="KW-0813">Transport</keyword>